<reference evidence="1 2" key="1">
    <citation type="submission" date="2018-11" db="EMBL/GenBank/DDBJ databases">
        <authorList>
            <person name="Mardanov A.V."/>
            <person name="Ravin N.V."/>
            <person name="Dedysh S.N."/>
        </authorList>
    </citation>
    <scope>NUCLEOTIDE SEQUENCE [LARGE SCALE GENOMIC DNA]</scope>
    <source>
        <strain evidence="1 2">AF10</strain>
    </source>
</reference>
<dbReference type="Proteomes" id="UP000289437">
    <property type="component" value="Unassembled WGS sequence"/>
</dbReference>
<dbReference type="EMBL" id="RDSM01000001">
    <property type="protein sequence ID" value="RXH58965.1"/>
    <property type="molecule type" value="Genomic_DNA"/>
</dbReference>
<comment type="caution">
    <text evidence="1">The sequence shown here is derived from an EMBL/GenBank/DDBJ whole genome shotgun (WGS) entry which is preliminary data.</text>
</comment>
<sequence>MQTGVFLSLRNVATSSLFHIEVAISISGCELLTLDRLNKVS</sequence>
<evidence type="ECO:0000313" key="2">
    <source>
        <dbReference type="Proteomes" id="UP000289437"/>
    </source>
</evidence>
<name>A0A4Q0T5D8_9BACT</name>
<organism evidence="1 2">
    <name type="scientific">Granulicella sibirica</name>
    <dbReference type="NCBI Taxonomy" id="2479048"/>
    <lineage>
        <taxon>Bacteria</taxon>
        <taxon>Pseudomonadati</taxon>
        <taxon>Acidobacteriota</taxon>
        <taxon>Terriglobia</taxon>
        <taxon>Terriglobales</taxon>
        <taxon>Acidobacteriaceae</taxon>
        <taxon>Granulicella</taxon>
    </lineage>
</organism>
<gene>
    <name evidence="1" type="ORF">GRAN_2275</name>
</gene>
<dbReference type="AlphaFoldDB" id="A0A4Q0T5D8"/>
<accession>A0A4Q0T5D8</accession>
<evidence type="ECO:0000313" key="1">
    <source>
        <dbReference type="EMBL" id="RXH58965.1"/>
    </source>
</evidence>
<protein>
    <submittedName>
        <fullName evidence="1">Uncharacterized protein</fullName>
    </submittedName>
</protein>
<reference evidence="2" key="2">
    <citation type="submission" date="2019-02" db="EMBL/GenBank/DDBJ databases">
        <title>Granulicella sibirica sp. nov., a psychrotolerant acidobacterium isolated from an organic soil layer in forested tundra, West Siberia.</title>
        <authorList>
            <person name="Oshkin I.Y."/>
            <person name="Kulichevskaya I.S."/>
            <person name="Rijpstra W.I.C."/>
            <person name="Sinninghe Damste J.S."/>
            <person name="Rakitin A.L."/>
            <person name="Ravin N.V."/>
            <person name="Dedysh S.N."/>
        </authorList>
    </citation>
    <scope>NUCLEOTIDE SEQUENCE [LARGE SCALE GENOMIC DNA]</scope>
    <source>
        <strain evidence="2">AF10</strain>
    </source>
</reference>
<proteinExistence type="predicted"/>
<keyword evidence="2" id="KW-1185">Reference proteome</keyword>